<feature type="region of interest" description="Disordered" evidence="1">
    <location>
        <begin position="1"/>
        <end position="32"/>
    </location>
</feature>
<organism evidence="2 3">
    <name type="scientific">Ficus carica</name>
    <name type="common">Common fig</name>
    <dbReference type="NCBI Taxonomy" id="3494"/>
    <lineage>
        <taxon>Eukaryota</taxon>
        <taxon>Viridiplantae</taxon>
        <taxon>Streptophyta</taxon>
        <taxon>Embryophyta</taxon>
        <taxon>Tracheophyta</taxon>
        <taxon>Spermatophyta</taxon>
        <taxon>Magnoliopsida</taxon>
        <taxon>eudicotyledons</taxon>
        <taxon>Gunneridae</taxon>
        <taxon>Pentapetalae</taxon>
        <taxon>rosids</taxon>
        <taxon>fabids</taxon>
        <taxon>Rosales</taxon>
        <taxon>Moraceae</taxon>
        <taxon>Ficeae</taxon>
        <taxon>Ficus</taxon>
    </lineage>
</organism>
<dbReference type="EMBL" id="BTGU01000021">
    <property type="protein sequence ID" value="GMN45785.1"/>
    <property type="molecule type" value="Genomic_DNA"/>
</dbReference>
<protein>
    <submittedName>
        <fullName evidence="2">Uncharacterized protein</fullName>
    </submittedName>
</protein>
<accession>A0AA88A4Y8</accession>
<comment type="caution">
    <text evidence="2">The sequence shown here is derived from an EMBL/GenBank/DDBJ whole genome shotgun (WGS) entry which is preliminary data.</text>
</comment>
<proteinExistence type="predicted"/>
<dbReference type="Proteomes" id="UP001187192">
    <property type="component" value="Unassembled WGS sequence"/>
</dbReference>
<evidence type="ECO:0000313" key="2">
    <source>
        <dbReference type="EMBL" id="GMN45785.1"/>
    </source>
</evidence>
<evidence type="ECO:0000256" key="1">
    <source>
        <dbReference type="SAM" id="MobiDB-lite"/>
    </source>
</evidence>
<feature type="compositionally biased region" description="Polar residues" evidence="1">
    <location>
        <begin position="1"/>
        <end position="17"/>
    </location>
</feature>
<dbReference type="AlphaFoldDB" id="A0AA88A4Y8"/>
<name>A0AA88A4Y8_FICCA</name>
<sequence>MNTKSLQPCKGQNQQGLKSHGKEPASGACSANGRDMCAKLRSERHVRLGNRLPVRSLQRSLLDRQVQAKIEGLKTPASESPSASSLRSVRGVVKRMHLSRLI</sequence>
<evidence type="ECO:0000313" key="3">
    <source>
        <dbReference type="Proteomes" id="UP001187192"/>
    </source>
</evidence>
<reference evidence="2" key="1">
    <citation type="submission" date="2023-07" db="EMBL/GenBank/DDBJ databases">
        <title>draft genome sequence of fig (Ficus carica).</title>
        <authorList>
            <person name="Takahashi T."/>
            <person name="Nishimura K."/>
        </authorList>
    </citation>
    <scope>NUCLEOTIDE SEQUENCE</scope>
</reference>
<gene>
    <name evidence="2" type="ORF">TIFTF001_014972</name>
</gene>
<keyword evidence="3" id="KW-1185">Reference proteome</keyword>